<evidence type="ECO:0000313" key="4">
    <source>
        <dbReference type="EMBL" id="MEJ6008965.1"/>
    </source>
</evidence>
<feature type="coiled-coil region" evidence="1">
    <location>
        <begin position="373"/>
        <end position="465"/>
    </location>
</feature>
<feature type="transmembrane region" description="Helical" evidence="3">
    <location>
        <begin position="90"/>
        <end position="111"/>
    </location>
</feature>
<name>A0ABU8S584_9SPHN</name>
<keyword evidence="3" id="KW-0812">Transmembrane</keyword>
<keyword evidence="3" id="KW-1133">Transmembrane helix</keyword>
<evidence type="ECO:0000313" key="5">
    <source>
        <dbReference type="Proteomes" id="UP001379235"/>
    </source>
</evidence>
<dbReference type="RefSeq" id="WP_339964654.1">
    <property type="nucleotide sequence ID" value="NZ_JBBHJY010000001.1"/>
</dbReference>
<feature type="transmembrane region" description="Helical" evidence="3">
    <location>
        <begin position="57"/>
        <end position="78"/>
    </location>
</feature>
<feature type="coiled-coil region" evidence="1">
    <location>
        <begin position="556"/>
        <end position="590"/>
    </location>
</feature>
<evidence type="ECO:0000256" key="2">
    <source>
        <dbReference type="SAM" id="MobiDB-lite"/>
    </source>
</evidence>
<accession>A0ABU8S584</accession>
<reference evidence="4 5" key="1">
    <citation type="submission" date="2024-03" db="EMBL/GenBank/DDBJ databases">
        <authorList>
            <person name="Jo J.-H."/>
        </authorList>
    </citation>
    <scope>NUCLEOTIDE SEQUENCE [LARGE SCALE GENOMIC DNA]</scope>
    <source>
        <strain evidence="4 5">AS3R-12</strain>
    </source>
</reference>
<keyword evidence="3" id="KW-0472">Membrane</keyword>
<evidence type="ECO:0000256" key="3">
    <source>
        <dbReference type="SAM" id="Phobius"/>
    </source>
</evidence>
<sequence>MTGGSRIVAIGSGAEQASAPAEQPDELLLDTAADYPAENPGYADWEDEPAPLPARRWQVPALAGVAAVGWTAFFGWANQWALAGTTAQQAISLLTSWAVPVLLVIALWILATRNSREEALRFGQTARLLSDESAVLEARLTVINRELSLAREFLASQSRDLDSLGRVATEKLSIHAERLEALIIGNGERIDTIASVSSNALDNMEKLRGQLPVIASSAKDTANNIANAGRTAQGQLGEMITAFERLNEFGQAGERHVEWMKTKVDSTLEQAEARIESLQEATQVRFAAIEDKGRELRDALDLHEVDALAAIRSRSGALMEELESLRSALEGQETQSLASLRARLGALRDEAGQLAKSMRDSEATAMQSVSASRERLEASVRETLERLDALDQRALQASRERIAALSEEALELDTRIAERNRLFDEESQKRAEEAAERESAAIAALREQIAEMDGLLAERLSAQQQRSKEMAALAQKISGDLTDAGNRIDALAARAGESEANLAAQVQVLSGHLANSEQAMSAMGGSVARLTDDSVRLLELLQASNKQTSEDLPTAIASGAQRLSEIETRIHELEESISRAAGRAEDMSAQVADTRTAIGQSLGEIGTLHDGLEASAASHAAALVQLRGAVEALDADSTRLATLSRDEMAGALAKLGEATRDAAAALEEAGKRSISTMADRLASEGTRAFDEALQRRMAEAIGELDTAAARASDASQESARRLRDQLARISELAENLERRVAQARERAEEQVDNDFARRVALITESLNSNAIDIAKAMSSEVTDVAWASYLRGDRGVFTRRAVRLLDTAEARSVAQIYRNDDEFREHVSRYIHDFEAMLRQLLATRDGHALSVTLLSSDMGKLYVALAQAIERLRD</sequence>
<dbReference type="EMBL" id="JBBHJY010000001">
    <property type="protein sequence ID" value="MEJ6008965.1"/>
    <property type="molecule type" value="Genomic_DNA"/>
</dbReference>
<feature type="coiled-coil region" evidence="1">
    <location>
        <begin position="719"/>
        <end position="753"/>
    </location>
</feature>
<keyword evidence="5" id="KW-1185">Reference proteome</keyword>
<organism evidence="4 5">
    <name type="scientific">Novosphingobium aquae</name>
    <dbReference type="NCBI Taxonomy" id="3133435"/>
    <lineage>
        <taxon>Bacteria</taxon>
        <taxon>Pseudomonadati</taxon>
        <taxon>Pseudomonadota</taxon>
        <taxon>Alphaproteobacteria</taxon>
        <taxon>Sphingomonadales</taxon>
        <taxon>Sphingomonadaceae</taxon>
        <taxon>Novosphingobium</taxon>
    </lineage>
</organism>
<comment type="caution">
    <text evidence="4">The sequence shown here is derived from an EMBL/GenBank/DDBJ whole genome shotgun (WGS) entry which is preliminary data.</text>
</comment>
<dbReference type="Proteomes" id="UP001379235">
    <property type="component" value="Unassembled WGS sequence"/>
</dbReference>
<proteinExistence type="predicted"/>
<evidence type="ECO:0000256" key="1">
    <source>
        <dbReference type="SAM" id="Coils"/>
    </source>
</evidence>
<protein>
    <submittedName>
        <fullName evidence="4">ATPase</fullName>
    </submittedName>
</protein>
<feature type="region of interest" description="Disordered" evidence="2">
    <location>
        <begin position="1"/>
        <end position="23"/>
    </location>
</feature>
<keyword evidence="1" id="KW-0175">Coiled coil</keyword>
<gene>
    <name evidence="4" type="ORF">WG900_03415</name>
</gene>